<dbReference type="EMBL" id="CWJI01000001">
    <property type="protein sequence ID" value="CRY53248.1"/>
    <property type="molecule type" value="Genomic_DNA"/>
</dbReference>
<evidence type="ECO:0000313" key="3">
    <source>
        <dbReference type="Proteomes" id="UP000043316"/>
    </source>
</evidence>
<dbReference type="PROSITE" id="PS51257">
    <property type="entry name" value="PROKAR_LIPOPROTEIN"/>
    <property type="match status" value="1"/>
</dbReference>
<name>A0A0H5LQB0_YERIN</name>
<gene>
    <name evidence="2" type="ORF">ERS008476_00131</name>
</gene>
<dbReference type="Proteomes" id="UP000043316">
    <property type="component" value="Unassembled WGS sequence"/>
</dbReference>
<sequence>MKIKSFLFWHNIIALASYSCIFHTMRYVENILYFLGLMSIYLQESICIELYSDE</sequence>
<keyword evidence="1" id="KW-0812">Transmembrane</keyword>
<keyword evidence="1" id="KW-0472">Membrane</keyword>
<keyword evidence="1" id="KW-1133">Transmembrane helix</keyword>
<reference evidence="3" key="1">
    <citation type="submission" date="2015-03" db="EMBL/GenBank/DDBJ databases">
        <authorList>
            <consortium name="Pathogen Informatics"/>
        </authorList>
    </citation>
    <scope>NUCLEOTIDE SEQUENCE [LARGE SCALE GENOMIC DNA]</scope>
    <source>
        <strain evidence="3">R148</strain>
    </source>
</reference>
<feature type="transmembrane region" description="Helical" evidence="1">
    <location>
        <begin position="7"/>
        <end position="25"/>
    </location>
</feature>
<accession>A0A0H5LQB0</accession>
<proteinExistence type="predicted"/>
<dbReference type="AlphaFoldDB" id="A0A0H5LQB0"/>
<evidence type="ECO:0000256" key="1">
    <source>
        <dbReference type="SAM" id="Phobius"/>
    </source>
</evidence>
<evidence type="ECO:0008006" key="4">
    <source>
        <dbReference type="Google" id="ProtNLM"/>
    </source>
</evidence>
<organism evidence="2 3">
    <name type="scientific">Yersinia intermedia</name>
    <dbReference type="NCBI Taxonomy" id="631"/>
    <lineage>
        <taxon>Bacteria</taxon>
        <taxon>Pseudomonadati</taxon>
        <taxon>Pseudomonadota</taxon>
        <taxon>Gammaproteobacteria</taxon>
        <taxon>Enterobacterales</taxon>
        <taxon>Yersiniaceae</taxon>
        <taxon>Yersinia</taxon>
    </lineage>
</organism>
<protein>
    <recommendedName>
        <fullName evidence="4">Lipoprotein</fullName>
    </recommendedName>
</protein>
<evidence type="ECO:0000313" key="2">
    <source>
        <dbReference type="EMBL" id="CRY53248.1"/>
    </source>
</evidence>